<accession>X1EWP7</accession>
<keyword evidence="1" id="KW-0456">Lyase</keyword>
<dbReference type="InterPro" id="IPR020625">
    <property type="entry name" value="Schiff_base-form_aldolases_AS"/>
</dbReference>
<dbReference type="PRINTS" id="PR00146">
    <property type="entry name" value="DHPICSNTHASE"/>
</dbReference>
<comment type="caution">
    <text evidence="3">The sequence shown here is derived from an EMBL/GenBank/DDBJ whole genome shotgun (WGS) entry which is preliminary data.</text>
</comment>
<keyword evidence="2" id="KW-0704">Schiff base</keyword>
<evidence type="ECO:0000256" key="2">
    <source>
        <dbReference type="ARBA" id="ARBA00023270"/>
    </source>
</evidence>
<dbReference type="SUPFAM" id="SSF51569">
    <property type="entry name" value="Aldolase"/>
    <property type="match status" value="1"/>
</dbReference>
<dbReference type="GO" id="GO:0008840">
    <property type="term" value="F:4-hydroxy-tetrahydrodipicolinate synthase activity"/>
    <property type="evidence" value="ECO:0007669"/>
    <property type="project" value="TreeGrafter"/>
</dbReference>
<evidence type="ECO:0000256" key="1">
    <source>
        <dbReference type="ARBA" id="ARBA00023239"/>
    </source>
</evidence>
<dbReference type="InterPro" id="IPR002220">
    <property type="entry name" value="DapA-like"/>
</dbReference>
<organism evidence="3">
    <name type="scientific">marine sediment metagenome</name>
    <dbReference type="NCBI Taxonomy" id="412755"/>
    <lineage>
        <taxon>unclassified sequences</taxon>
        <taxon>metagenomes</taxon>
        <taxon>ecological metagenomes</taxon>
    </lineage>
</organism>
<name>X1EWP7_9ZZZZ</name>
<reference evidence="3" key="1">
    <citation type="journal article" date="2014" name="Front. Microbiol.">
        <title>High frequency of phylogenetically diverse reductive dehalogenase-homologous genes in deep subseafloor sedimentary metagenomes.</title>
        <authorList>
            <person name="Kawai M."/>
            <person name="Futagami T."/>
            <person name="Toyoda A."/>
            <person name="Takaki Y."/>
            <person name="Nishi S."/>
            <person name="Hori S."/>
            <person name="Arai W."/>
            <person name="Tsubouchi T."/>
            <person name="Morono Y."/>
            <person name="Uchiyama I."/>
            <person name="Ito T."/>
            <person name="Fujiyama A."/>
            <person name="Inagaki F."/>
            <person name="Takami H."/>
        </authorList>
    </citation>
    <scope>NUCLEOTIDE SEQUENCE</scope>
    <source>
        <strain evidence="3">Expedition CK06-06</strain>
    </source>
</reference>
<dbReference type="Pfam" id="PF00701">
    <property type="entry name" value="DHDPS"/>
    <property type="match status" value="1"/>
</dbReference>
<dbReference type="GO" id="GO:0044281">
    <property type="term" value="P:small molecule metabolic process"/>
    <property type="evidence" value="ECO:0007669"/>
    <property type="project" value="UniProtKB-ARBA"/>
</dbReference>
<dbReference type="EMBL" id="BART01032632">
    <property type="protein sequence ID" value="GAH13033.1"/>
    <property type="molecule type" value="Genomic_DNA"/>
</dbReference>
<evidence type="ECO:0000313" key="3">
    <source>
        <dbReference type="EMBL" id="GAH13033.1"/>
    </source>
</evidence>
<dbReference type="AlphaFoldDB" id="X1EWP7"/>
<dbReference type="InterPro" id="IPR013785">
    <property type="entry name" value="Aldolase_TIM"/>
</dbReference>
<dbReference type="InterPro" id="IPR020624">
    <property type="entry name" value="Schiff_base-form_aldolases_CS"/>
</dbReference>
<sequence length="217" mass="23198">MSKFVPKGVMPALVTPFSRDGDINEDGFKQVIEYTISKGVTGVVPAGTTGEFSYMRTEERKKLLKLTVEFVDGRVPIVAGTGMHSTKATVELTKYAADIGCDAALVISPYYLRPVDKGYYEHYAAVASKGNLPIILYNIPQCTLGPLNSNVVEDLANLDNVVGIKDSSGNVPYLLELIQKLEGKIEVLCGADEAFLSAVVAGSNAAIMASANVIPHI</sequence>
<dbReference type="CDD" id="cd00408">
    <property type="entry name" value="DHDPS-like"/>
    <property type="match status" value="1"/>
</dbReference>
<dbReference type="PANTHER" id="PTHR12128">
    <property type="entry name" value="DIHYDRODIPICOLINATE SYNTHASE"/>
    <property type="match status" value="1"/>
</dbReference>
<feature type="non-terminal residue" evidence="3">
    <location>
        <position position="217"/>
    </location>
</feature>
<protein>
    <recommendedName>
        <fullName evidence="4">4-hydroxy-tetrahydrodipicolinate synthase</fullName>
    </recommendedName>
</protein>
<dbReference type="PANTHER" id="PTHR12128:SF66">
    <property type="entry name" value="4-HYDROXY-2-OXOGLUTARATE ALDOLASE, MITOCHONDRIAL"/>
    <property type="match status" value="1"/>
</dbReference>
<dbReference type="PROSITE" id="PS00666">
    <property type="entry name" value="DHDPS_2"/>
    <property type="match status" value="1"/>
</dbReference>
<dbReference type="SMART" id="SM01130">
    <property type="entry name" value="DHDPS"/>
    <property type="match status" value="1"/>
</dbReference>
<evidence type="ECO:0008006" key="4">
    <source>
        <dbReference type="Google" id="ProtNLM"/>
    </source>
</evidence>
<proteinExistence type="predicted"/>
<dbReference type="PROSITE" id="PS00665">
    <property type="entry name" value="DHDPS_1"/>
    <property type="match status" value="1"/>
</dbReference>
<dbReference type="Gene3D" id="3.20.20.70">
    <property type="entry name" value="Aldolase class I"/>
    <property type="match status" value="1"/>
</dbReference>
<gene>
    <name evidence="3" type="ORF">S01H4_56335</name>
</gene>